<dbReference type="EMBL" id="JARK01001345">
    <property type="protein sequence ID" value="EYC27407.1"/>
    <property type="molecule type" value="Genomic_DNA"/>
</dbReference>
<name>A0A016VK42_9BILA</name>
<evidence type="ECO:0000313" key="1">
    <source>
        <dbReference type="EMBL" id="EYC27407.1"/>
    </source>
</evidence>
<evidence type="ECO:0000313" key="2">
    <source>
        <dbReference type="Proteomes" id="UP000024635"/>
    </source>
</evidence>
<dbReference type="Proteomes" id="UP000024635">
    <property type="component" value="Unassembled WGS sequence"/>
</dbReference>
<comment type="caution">
    <text evidence="1">The sequence shown here is derived from an EMBL/GenBank/DDBJ whole genome shotgun (WGS) entry which is preliminary data.</text>
</comment>
<gene>
    <name evidence="1" type="primary">Acey_s0009.g707</name>
    <name evidence="1" type="ORF">Y032_0009g707</name>
</gene>
<reference evidence="2" key="1">
    <citation type="journal article" date="2015" name="Nat. Genet.">
        <title>The genome and transcriptome of the zoonotic hookworm Ancylostoma ceylanicum identify infection-specific gene families.</title>
        <authorList>
            <person name="Schwarz E.M."/>
            <person name="Hu Y."/>
            <person name="Antoshechkin I."/>
            <person name="Miller M.M."/>
            <person name="Sternberg P.W."/>
            <person name="Aroian R.V."/>
        </authorList>
    </citation>
    <scope>NUCLEOTIDE SEQUENCE</scope>
    <source>
        <strain evidence="2">HY135</strain>
    </source>
</reference>
<accession>A0A016VK42</accession>
<sequence>MMVCREGREACRRENRYEYRHTACVGLDPASCTSSFSRRFHRFIPPPLWTLAHPYHIAGFISPTLDAGAPLSYRRPHLPPTWTPAHPYHIA</sequence>
<proteinExistence type="predicted"/>
<protein>
    <submittedName>
        <fullName evidence="1">Uncharacterized protein</fullName>
    </submittedName>
</protein>
<dbReference type="AlphaFoldDB" id="A0A016VK42"/>
<keyword evidence="2" id="KW-1185">Reference proteome</keyword>
<organism evidence="1 2">
    <name type="scientific">Ancylostoma ceylanicum</name>
    <dbReference type="NCBI Taxonomy" id="53326"/>
    <lineage>
        <taxon>Eukaryota</taxon>
        <taxon>Metazoa</taxon>
        <taxon>Ecdysozoa</taxon>
        <taxon>Nematoda</taxon>
        <taxon>Chromadorea</taxon>
        <taxon>Rhabditida</taxon>
        <taxon>Rhabditina</taxon>
        <taxon>Rhabditomorpha</taxon>
        <taxon>Strongyloidea</taxon>
        <taxon>Ancylostomatidae</taxon>
        <taxon>Ancylostomatinae</taxon>
        <taxon>Ancylostoma</taxon>
    </lineage>
</organism>